<keyword evidence="2" id="KW-1185">Reference proteome</keyword>
<dbReference type="RefSeq" id="WP_369856145.1">
    <property type="nucleotide sequence ID" value="NZ_JBBKTX010000008.1"/>
</dbReference>
<gene>
    <name evidence="1" type="ORF">WG929_08485</name>
</gene>
<dbReference type="Proteomes" id="UP001620597">
    <property type="component" value="Unassembled WGS sequence"/>
</dbReference>
<organism evidence="1 2">
    <name type="scientific">Oceanobacter antarcticus</name>
    <dbReference type="NCBI Taxonomy" id="3133425"/>
    <lineage>
        <taxon>Bacteria</taxon>
        <taxon>Pseudomonadati</taxon>
        <taxon>Pseudomonadota</taxon>
        <taxon>Gammaproteobacteria</taxon>
        <taxon>Oceanospirillales</taxon>
        <taxon>Oceanospirillaceae</taxon>
        <taxon>Oceanobacter</taxon>
    </lineage>
</organism>
<sequence length="42" mass="4518">MKKPDLLVFIGLVVILGAAITGMTINENQRPSAVLASEHTIR</sequence>
<evidence type="ECO:0000313" key="1">
    <source>
        <dbReference type="EMBL" id="MFK4752443.1"/>
    </source>
</evidence>
<name>A0ABW8NHK0_9GAMM</name>
<comment type="caution">
    <text evidence="1">The sequence shown here is derived from an EMBL/GenBank/DDBJ whole genome shotgun (WGS) entry which is preliminary data.</text>
</comment>
<protein>
    <submittedName>
        <fullName evidence="1">Uncharacterized protein</fullName>
    </submittedName>
</protein>
<proteinExistence type="predicted"/>
<evidence type="ECO:0000313" key="2">
    <source>
        <dbReference type="Proteomes" id="UP001620597"/>
    </source>
</evidence>
<reference evidence="1 2" key="1">
    <citation type="submission" date="2024-03" db="EMBL/GenBank/DDBJ databases">
        <title>High-quality draft genome sequence of Oceanobacter sp. wDCs-4.</title>
        <authorList>
            <person name="Dong C."/>
        </authorList>
    </citation>
    <scope>NUCLEOTIDE SEQUENCE [LARGE SCALE GENOMIC DNA]</scope>
    <source>
        <strain evidence="2">wDCs-4</strain>
    </source>
</reference>
<accession>A0ABW8NHK0</accession>
<dbReference type="EMBL" id="JBBKTX010000008">
    <property type="protein sequence ID" value="MFK4752443.1"/>
    <property type="molecule type" value="Genomic_DNA"/>
</dbReference>